<name>A0A6A6EPR0_9PEZI</name>
<accession>A0A6A6EPR0</accession>
<feature type="region of interest" description="Disordered" evidence="1">
    <location>
        <begin position="327"/>
        <end position="393"/>
    </location>
</feature>
<keyword evidence="2" id="KW-0812">Transmembrane</keyword>
<reference evidence="3" key="1">
    <citation type="journal article" date="2020" name="Stud. Mycol.">
        <title>101 Dothideomycetes genomes: a test case for predicting lifestyles and emergence of pathogens.</title>
        <authorList>
            <person name="Haridas S."/>
            <person name="Albert R."/>
            <person name="Binder M."/>
            <person name="Bloem J."/>
            <person name="Labutti K."/>
            <person name="Salamov A."/>
            <person name="Andreopoulos B."/>
            <person name="Baker S."/>
            <person name="Barry K."/>
            <person name="Bills G."/>
            <person name="Bluhm B."/>
            <person name="Cannon C."/>
            <person name="Castanera R."/>
            <person name="Culley D."/>
            <person name="Daum C."/>
            <person name="Ezra D."/>
            <person name="Gonzalez J."/>
            <person name="Henrissat B."/>
            <person name="Kuo A."/>
            <person name="Liang C."/>
            <person name="Lipzen A."/>
            <person name="Lutzoni F."/>
            <person name="Magnuson J."/>
            <person name="Mondo S."/>
            <person name="Nolan M."/>
            <person name="Ohm R."/>
            <person name="Pangilinan J."/>
            <person name="Park H.-J."/>
            <person name="Ramirez L."/>
            <person name="Alfaro M."/>
            <person name="Sun H."/>
            <person name="Tritt A."/>
            <person name="Yoshinaga Y."/>
            <person name="Zwiers L.-H."/>
            <person name="Turgeon B."/>
            <person name="Goodwin S."/>
            <person name="Spatafora J."/>
            <person name="Crous P."/>
            <person name="Grigoriev I."/>
        </authorList>
    </citation>
    <scope>NUCLEOTIDE SEQUENCE</scope>
    <source>
        <strain evidence="3">CBS 207.26</strain>
    </source>
</reference>
<proteinExistence type="predicted"/>
<feature type="transmembrane region" description="Helical" evidence="2">
    <location>
        <begin position="21"/>
        <end position="43"/>
    </location>
</feature>
<feature type="compositionally biased region" description="Basic and acidic residues" evidence="1">
    <location>
        <begin position="356"/>
        <end position="372"/>
    </location>
</feature>
<feature type="region of interest" description="Disordered" evidence="1">
    <location>
        <begin position="434"/>
        <end position="470"/>
    </location>
</feature>
<organism evidence="3 4">
    <name type="scientific">Zopfia rhizophila CBS 207.26</name>
    <dbReference type="NCBI Taxonomy" id="1314779"/>
    <lineage>
        <taxon>Eukaryota</taxon>
        <taxon>Fungi</taxon>
        <taxon>Dikarya</taxon>
        <taxon>Ascomycota</taxon>
        <taxon>Pezizomycotina</taxon>
        <taxon>Dothideomycetes</taxon>
        <taxon>Dothideomycetes incertae sedis</taxon>
        <taxon>Zopfiaceae</taxon>
        <taxon>Zopfia</taxon>
    </lineage>
</organism>
<feature type="transmembrane region" description="Helical" evidence="2">
    <location>
        <begin position="55"/>
        <end position="80"/>
    </location>
</feature>
<feature type="transmembrane region" description="Helical" evidence="2">
    <location>
        <begin position="132"/>
        <end position="153"/>
    </location>
</feature>
<evidence type="ECO:0000313" key="3">
    <source>
        <dbReference type="EMBL" id="KAF2191896.1"/>
    </source>
</evidence>
<evidence type="ECO:0000313" key="4">
    <source>
        <dbReference type="Proteomes" id="UP000800200"/>
    </source>
</evidence>
<dbReference type="PANTHER" id="PTHR38848">
    <property type="entry name" value="G-PROTEIN COUPLED RECEPTORS FAMILY 3 PROFILE DOMAIN-CONTAINING PROTEIN"/>
    <property type="match status" value="1"/>
</dbReference>
<keyword evidence="2" id="KW-0472">Membrane</keyword>
<keyword evidence="4" id="KW-1185">Reference proteome</keyword>
<dbReference type="Proteomes" id="UP000800200">
    <property type="component" value="Unassembled WGS sequence"/>
</dbReference>
<sequence>MADFAPVTVRDGRYIGSPVPLVGNVISVALSMITIAALATCLTRRLQSIHSWKRLPLTSWLLVFIYCDSFAFVFVTAILSRGFDLNLLNICRSVIVLCLVCYMSTKLIYLFLVEKAYIVRGRRQSRLKDKLYLFNFFGMICPYIGVFVLNFLFRFAHVDGNGTCIVGMKRIAMIPLLSFEILVNVYLTMLFVLPILKTYSFRHNVNAALRAIALRTFFGSCATLTSSVVNITILMVLQGEPGWICMMCCNADILFSVLVLHWVSSPDSRTSPNGARIPPRTDHRFPFPTIPPLDHNDLPFDGTAGGSMPPSLGLSFELQKARYSSAHFRDGERNAGTVEGPGKRLEQPIQRARGQGMERGDELGQNKIERRHQPNPLSQSQLREEKAHQHRPCVTTTISASTSCNGIDAETEGPPLDLNAIVVRTEQIRCVESEIASASQSEGDGDGDGCSEKSAGMGPRAGSTDRIVIR</sequence>
<evidence type="ECO:0000256" key="2">
    <source>
        <dbReference type="SAM" id="Phobius"/>
    </source>
</evidence>
<dbReference type="EMBL" id="ML994616">
    <property type="protein sequence ID" value="KAF2191896.1"/>
    <property type="molecule type" value="Genomic_DNA"/>
</dbReference>
<feature type="transmembrane region" description="Helical" evidence="2">
    <location>
        <begin position="173"/>
        <end position="196"/>
    </location>
</feature>
<feature type="transmembrane region" description="Helical" evidence="2">
    <location>
        <begin position="92"/>
        <end position="112"/>
    </location>
</feature>
<protein>
    <submittedName>
        <fullName evidence="3">Uncharacterized protein</fullName>
    </submittedName>
</protein>
<feature type="transmembrane region" description="Helical" evidence="2">
    <location>
        <begin position="217"/>
        <end position="237"/>
    </location>
</feature>
<dbReference type="OrthoDB" id="3210850at2759"/>
<gene>
    <name evidence="3" type="ORF">K469DRAFT_655092</name>
</gene>
<evidence type="ECO:0000256" key="1">
    <source>
        <dbReference type="SAM" id="MobiDB-lite"/>
    </source>
</evidence>
<dbReference type="AlphaFoldDB" id="A0A6A6EPR0"/>
<dbReference type="PANTHER" id="PTHR38848:SF3">
    <property type="entry name" value="G-PROTEIN COUPLED RECEPTORS FAMILY 3 PROFILE DOMAIN-CONTAINING PROTEIN"/>
    <property type="match status" value="1"/>
</dbReference>
<keyword evidence="2" id="KW-1133">Transmembrane helix</keyword>